<dbReference type="GeneID" id="102801177"/>
<dbReference type="SUPFAM" id="SSF100895">
    <property type="entry name" value="Kazal-type serine protease inhibitors"/>
    <property type="match status" value="1"/>
</dbReference>
<feature type="transmembrane region" description="Helical" evidence="8">
    <location>
        <begin position="393"/>
        <end position="412"/>
    </location>
</feature>
<keyword evidence="5 8" id="KW-1133">Transmembrane helix</keyword>
<evidence type="ECO:0000313" key="11">
    <source>
        <dbReference type="Proteomes" id="UP000694865"/>
    </source>
</evidence>
<evidence type="ECO:0000256" key="3">
    <source>
        <dbReference type="ARBA" id="ARBA00022475"/>
    </source>
</evidence>
<dbReference type="SUPFAM" id="SSF103473">
    <property type="entry name" value="MFS general substrate transporter"/>
    <property type="match status" value="2"/>
</dbReference>
<feature type="transmembrane region" description="Helical" evidence="8">
    <location>
        <begin position="616"/>
        <end position="640"/>
    </location>
</feature>
<feature type="transmembrane region" description="Helical" evidence="8">
    <location>
        <begin position="360"/>
        <end position="381"/>
    </location>
</feature>
<dbReference type="Pfam" id="PF07648">
    <property type="entry name" value="Kazal_2"/>
    <property type="match status" value="1"/>
</dbReference>
<comment type="similarity">
    <text evidence="2 8">Belongs to the organo anion transporter (TC 2.A.60) family.</text>
</comment>
<name>A0ABM0MQA0_SACKO</name>
<dbReference type="InterPro" id="IPR036259">
    <property type="entry name" value="MFS_trans_sf"/>
</dbReference>
<proteinExistence type="inferred from homology"/>
<dbReference type="InterPro" id="IPR002350">
    <property type="entry name" value="Kazal_dom"/>
</dbReference>
<feature type="transmembrane region" description="Helical" evidence="8">
    <location>
        <begin position="253"/>
        <end position="274"/>
    </location>
</feature>
<keyword evidence="11" id="KW-1185">Reference proteome</keyword>
<dbReference type="Proteomes" id="UP000694865">
    <property type="component" value="Unplaced"/>
</dbReference>
<feature type="transmembrane region" description="Helical" evidence="8">
    <location>
        <begin position="95"/>
        <end position="117"/>
    </location>
</feature>
<sequence>MTTKTNSKNGANNNYQKSFVQRLLNPRIFMIQLSVSLFLVACMAMGYMAGVLPTIQKRYHLSDAQTDWIGVSYGVGVVFAILWISHFGSYGRRPIVMAFGILVCAVGGVIAALPHFVLPRLQENAAWNVLSNRSTEKEYCGLTHDVNKPDDFCDEGQLVDAVAQDTTTILVSVGLLLCGFGVSPLLSLGTVYMDDGVGSHETAIYLGVVSASLILGPCIGFVTGVAIVMTYHIEFNYVETTMTSTHPYWLGAWWMGFLIFSGIMVVSSVPFFFCPKEFSKSGGRRGRYKWGFSPLNDNISCLGKLKDFGEKLKTLMCNPLLMAVCIGAGAEMAVNIGVMMHLPHYLETQMQASELYASTLSVAIMLPMACLGIFTGGLLIKKLQLSAKKCARVIMYADLTTILIYLFIFLFGCSTQIYPDVFHSTPNSSSTVLDNNTNITTVNLTMPCNVQCNCDMATFYPVCGSDDVTYYSPCHAGCLVKEFDIANGANGQPVKKYSNCSCVAGNMDEGTDNYVIGGVCDTSCANFLPFTLTMFAIASFFSNMPWIPSIMIVLRTMNYGDRSISIGLQYLFMHLFGFILVPLILLAVVESTCFLRHMVCGESGMCMAYDILSYRYAFLTVAGVLKFIAFCAFRATAAYIRKLYKKKGRKRAVMTPAKTMENHDEMTEVDKGIEWDIVEEPKGEHLTKFMVTKVDTPKADEKNNHAQNDNEHKDIDNTGPTAGNGAELNNVHVSSL</sequence>
<evidence type="ECO:0000256" key="6">
    <source>
        <dbReference type="ARBA" id="ARBA00023136"/>
    </source>
</evidence>
<feature type="compositionally biased region" description="Basic and acidic residues" evidence="9">
    <location>
        <begin position="697"/>
        <end position="716"/>
    </location>
</feature>
<organism evidence="11 12">
    <name type="scientific">Saccoglossus kowalevskii</name>
    <name type="common">Acorn worm</name>
    <dbReference type="NCBI Taxonomy" id="10224"/>
    <lineage>
        <taxon>Eukaryota</taxon>
        <taxon>Metazoa</taxon>
        <taxon>Hemichordata</taxon>
        <taxon>Enteropneusta</taxon>
        <taxon>Harrimaniidae</taxon>
        <taxon>Saccoglossus</taxon>
    </lineage>
</organism>
<keyword evidence="3" id="KW-1003">Cell membrane</keyword>
<accession>A0ABM0MQA0</accession>
<feature type="transmembrane region" description="Helical" evidence="8">
    <location>
        <begin position="527"/>
        <end position="547"/>
    </location>
</feature>
<keyword evidence="8" id="KW-0406">Ion transport</keyword>
<keyword evidence="8" id="KW-0813">Transport</keyword>
<evidence type="ECO:0000256" key="1">
    <source>
        <dbReference type="ARBA" id="ARBA00004651"/>
    </source>
</evidence>
<reference evidence="12" key="1">
    <citation type="submission" date="2025-08" db="UniProtKB">
        <authorList>
            <consortium name="RefSeq"/>
        </authorList>
    </citation>
    <scope>IDENTIFICATION</scope>
    <source>
        <tissue evidence="12">Testes</tissue>
    </source>
</reference>
<keyword evidence="4 8" id="KW-0812">Transmembrane</keyword>
<dbReference type="CDD" id="cd17336">
    <property type="entry name" value="MFS_SLCO_OATP"/>
    <property type="match status" value="1"/>
</dbReference>
<keyword evidence="6 8" id="KW-0472">Membrane</keyword>
<feature type="transmembrane region" description="Helical" evidence="8">
    <location>
        <begin position="204"/>
        <end position="233"/>
    </location>
</feature>
<keyword evidence="7" id="KW-1015">Disulfide bond</keyword>
<evidence type="ECO:0000256" key="4">
    <source>
        <dbReference type="ARBA" id="ARBA00022692"/>
    </source>
</evidence>
<dbReference type="RefSeq" id="XP_006822191.1">
    <property type="nucleotide sequence ID" value="XM_006822128.1"/>
</dbReference>
<dbReference type="NCBIfam" id="TIGR00805">
    <property type="entry name" value="oat"/>
    <property type="match status" value="1"/>
</dbReference>
<dbReference type="PROSITE" id="PS51465">
    <property type="entry name" value="KAZAL_2"/>
    <property type="match status" value="1"/>
</dbReference>
<dbReference type="PANTHER" id="PTHR11388:SF142">
    <property type="entry name" value="SOLUTE CARRIER ORGANIC ANION TRANSPORTER FAMILY MEMBER 5A1"/>
    <property type="match status" value="1"/>
</dbReference>
<dbReference type="PANTHER" id="PTHR11388">
    <property type="entry name" value="ORGANIC ANION TRANSPORTER"/>
    <property type="match status" value="1"/>
</dbReference>
<feature type="transmembrane region" description="Helical" evidence="8">
    <location>
        <begin position="68"/>
        <end position="88"/>
    </location>
</feature>
<dbReference type="Pfam" id="PF03137">
    <property type="entry name" value="OATP"/>
    <property type="match status" value="1"/>
</dbReference>
<dbReference type="InterPro" id="IPR036058">
    <property type="entry name" value="Kazal_dom_sf"/>
</dbReference>
<evidence type="ECO:0000256" key="2">
    <source>
        <dbReference type="ARBA" id="ARBA00009657"/>
    </source>
</evidence>
<evidence type="ECO:0000256" key="8">
    <source>
        <dbReference type="RuleBase" id="RU362056"/>
    </source>
</evidence>
<gene>
    <name evidence="12" type="primary">LOC102801177</name>
</gene>
<evidence type="ECO:0000259" key="10">
    <source>
        <dbReference type="PROSITE" id="PS51465"/>
    </source>
</evidence>
<evidence type="ECO:0000256" key="9">
    <source>
        <dbReference type="SAM" id="MobiDB-lite"/>
    </source>
</evidence>
<feature type="transmembrane region" description="Helical" evidence="8">
    <location>
        <begin position="320"/>
        <end position="340"/>
    </location>
</feature>
<dbReference type="Gene3D" id="1.20.1250.20">
    <property type="entry name" value="MFS general substrate transporter like domains"/>
    <property type="match status" value="1"/>
</dbReference>
<feature type="transmembrane region" description="Helical" evidence="8">
    <location>
        <begin position="28"/>
        <end position="48"/>
    </location>
</feature>
<feature type="domain" description="Kazal-like" evidence="10">
    <location>
        <begin position="442"/>
        <end position="504"/>
    </location>
</feature>
<protein>
    <recommendedName>
        <fullName evidence="8">Solute carrier organic anion transporter family member</fullName>
    </recommendedName>
</protein>
<evidence type="ECO:0000256" key="5">
    <source>
        <dbReference type="ARBA" id="ARBA00022989"/>
    </source>
</evidence>
<feature type="region of interest" description="Disordered" evidence="9">
    <location>
        <begin position="697"/>
        <end position="736"/>
    </location>
</feature>
<evidence type="ECO:0000256" key="7">
    <source>
        <dbReference type="ARBA" id="ARBA00023157"/>
    </source>
</evidence>
<comment type="subcellular location">
    <subcellularLocation>
        <location evidence="1 8">Cell membrane</location>
        <topology evidence="1 8">Multi-pass membrane protein</topology>
    </subcellularLocation>
</comment>
<evidence type="ECO:0000313" key="12">
    <source>
        <dbReference type="RefSeq" id="XP_006822191.1"/>
    </source>
</evidence>
<dbReference type="InterPro" id="IPR004156">
    <property type="entry name" value="OATP"/>
</dbReference>
<feature type="transmembrane region" description="Helical" evidence="8">
    <location>
        <begin position="169"/>
        <end position="192"/>
    </location>
</feature>
<feature type="transmembrane region" description="Helical" evidence="8">
    <location>
        <begin position="568"/>
        <end position="589"/>
    </location>
</feature>